<name>A0A821YTV8_9BILA</name>
<feature type="non-terminal residue" evidence="10">
    <location>
        <position position="1"/>
    </location>
</feature>
<keyword evidence="7" id="KW-0496">Mitochondrion</keyword>
<comment type="similarity">
    <text evidence="2">Belongs to the sideroflexin family.</text>
</comment>
<evidence type="ECO:0000256" key="2">
    <source>
        <dbReference type="ARBA" id="ARBA00005974"/>
    </source>
</evidence>
<dbReference type="InterPro" id="IPR004686">
    <property type="entry name" value="Mtc"/>
</dbReference>
<evidence type="ECO:0000256" key="8">
    <source>
        <dbReference type="ARBA" id="ARBA00023136"/>
    </source>
</evidence>
<protein>
    <submittedName>
        <fullName evidence="10">Uncharacterized protein</fullName>
    </submittedName>
</protein>
<evidence type="ECO:0000256" key="6">
    <source>
        <dbReference type="ARBA" id="ARBA00022989"/>
    </source>
</evidence>
<gene>
    <name evidence="10" type="ORF">TOA249_LOCUS34190</name>
</gene>
<dbReference type="GO" id="GO:0006865">
    <property type="term" value="P:amino acid transport"/>
    <property type="evidence" value="ECO:0007669"/>
    <property type="project" value="UniProtKB-KW"/>
</dbReference>
<sequence>FVTGYLSAVTVSVSIAVGLTMAIRRAKSLPPTLKTVVQRFVPLPAVGKINFKVKIFIY</sequence>
<evidence type="ECO:0000256" key="3">
    <source>
        <dbReference type="ARBA" id="ARBA00022448"/>
    </source>
</evidence>
<reference evidence="10" key="1">
    <citation type="submission" date="2021-02" db="EMBL/GenBank/DDBJ databases">
        <authorList>
            <person name="Nowell W R."/>
        </authorList>
    </citation>
    <scope>NUCLEOTIDE SEQUENCE</scope>
</reference>
<dbReference type="Proteomes" id="UP000663838">
    <property type="component" value="Unassembled WGS sequence"/>
</dbReference>
<evidence type="ECO:0000256" key="5">
    <source>
        <dbReference type="ARBA" id="ARBA00022970"/>
    </source>
</evidence>
<keyword evidence="3" id="KW-0813">Transport</keyword>
<evidence type="ECO:0000313" key="10">
    <source>
        <dbReference type="EMBL" id="CAF4959431.1"/>
    </source>
</evidence>
<evidence type="ECO:0000256" key="9">
    <source>
        <dbReference type="SAM" id="Phobius"/>
    </source>
</evidence>
<comment type="subcellular location">
    <subcellularLocation>
        <location evidence="1">Mitochondrion membrane</location>
        <topology evidence="1">Multi-pass membrane protein</topology>
    </subcellularLocation>
</comment>
<dbReference type="GO" id="GO:0031966">
    <property type="term" value="C:mitochondrial membrane"/>
    <property type="evidence" value="ECO:0007669"/>
    <property type="project" value="UniProtKB-SubCell"/>
</dbReference>
<dbReference type="EMBL" id="CAJOBS010016367">
    <property type="protein sequence ID" value="CAF4959431.1"/>
    <property type="molecule type" value="Genomic_DNA"/>
</dbReference>
<feature type="transmembrane region" description="Helical" evidence="9">
    <location>
        <begin position="6"/>
        <end position="23"/>
    </location>
</feature>
<keyword evidence="5" id="KW-0029">Amino-acid transport</keyword>
<dbReference type="Pfam" id="PF03820">
    <property type="entry name" value="SFXNs"/>
    <property type="match status" value="1"/>
</dbReference>
<evidence type="ECO:0000256" key="7">
    <source>
        <dbReference type="ARBA" id="ARBA00023128"/>
    </source>
</evidence>
<accession>A0A821YTV8</accession>
<keyword evidence="4 9" id="KW-0812">Transmembrane</keyword>
<evidence type="ECO:0000256" key="1">
    <source>
        <dbReference type="ARBA" id="ARBA00004225"/>
    </source>
</evidence>
<evidence type="ECO:0000256" key="4">
    <source>
        <dbReference type="ARBA" id="ARBA00022692"/>
    </source>
</evidence>
<keyword evidence="6 9" id="KW-1133">Transmembrane helix</keyword>
<dbReference type="GO" id="GO:0015075">
    <property type="term" value="F:monoatomic ion transmembrane transporter activity"/>
    <property type="evidence" value="ECO:0007669"/>
    <property type="project" value="InterPro"/>
</dbReference>
<keyword evidence="8 9" id="KW-0472">Membrane</keyword>
<proteinExistence type="inferred from homology"/>
<dbReference type="AlphaFoldDB" id="A0A821YTV8"/>
<evidence type="ECO:0000313" key="11">
    <source>
        <dbReference type="Proteomes" id="UP000663838"/>
    </source>
</evidence>
<organism evidence="10 11">
    <name type="scientific">Rotaria socialis</name>
    <dbReference type="NCBI Taxonomy" id="392032"/>
    <lineage>
        <taxon>Eukaryota</taxon>
        <taxon>Metazoa</taxon>
        <taxon>Spiralia</taxon>
        <taxon>Gnathifera</taxon>
        <taxon>Rotifera</taxon>
        <taxon>Eurotatoria</taxon>
        <taxon>Bdelloidea</taxon>
        <taxon>Philodinida</taxon>
        <taxon>Philodinidae</taxon>
        <taxon>Rotaria</taxon>
    </lineage>
</organism>
<comment type="caution">
    <text evidence="10">The sequence shown here is derived from an EMBL/GenBank/DDBJ whole genome shotgun (WGS) entry which is preliminary data.</text>
</comment>